<protein>
    <submittedName>
        <fullName evidence="1">Uncharacterized protein</fullName>
    </submittedName>
</protein>
<proteinExistence type="predicted"/>
<dbReference type="Proteomes" id="UP000366051">
    <property type="component" value="Chromosome"/>
</dbReference>
<dbReference type="EMBL" id="CP045875">
    <property type="protein sequence ID" value="QGG48369.1"/>
    <property type="molecule type" value="Genomic_DNA"/>
</dbReference>
<organism evidence="1 2">
    <name type="scientific">Heliorestis convoluta</name>
    <dbReference type="NCBI Taxonomy" id="356322"/>
    <lineage>
        <taxon>Bacteria</taxon>
        <taxon>Bacillati</taxon>
        <taxon>Bacillota</taxon>
        <taxon>Clostridia</taxon>
        <taxon>Eubacteriales</taxon>
        <taxon>Heliobacteriaceae</taxon>
        <taxon>Heliorestis</taxon>
    </lineage>
</organism>
<accession>A0A5Q2N3C8</accession>
<name>A0A5Q2N3C8_9FIRM</name>
<evidence type="ECO:0000313" key="2">
    <source>
        <dbReference type="Proteomes" id="UP000366051"/>
    </source>
</evidence>
<keyword evidence="2" id="KW-1185">Reference proteome</keyword>
<sequence length="89" mass="10387">MLRTVNRSCANCKNGVKSKCDIGGFFSDISFCDQWESSQKYWEEVLAHSEQNILKYRLCDTDTGRRYFVFWNGVRAAAFQVLQTFDKVK</sequence>
<dbReference type="KEGG" id="hcv:FTV88_2271"/>
<dbReference type="AlphaFoldDB" id="A0A5Q2N3C8"/>
<reference evidence="2" key="1">
    <citation type="submission" date="2019-11" db="EMBL/GenBank/DDBJ databases">
        <title>Genome sequence of Heliorestis convoluta strain HH, an alkaliphilic and minimalistic phototrophic bacterium from a soda lake in Egypt.</title>
        <authorList>
            <person name="Dewey E.D."/>
            <person name="Stokes L.M."/>
            <person name="Burchell B.M."/>
            <person name="Shaffer K.N."/>
            <person name="Huntington A.M."/>
            <person name="Baker J.M."/>
            <person name="Nadendla S."/>
            <person name="Giglio M.G."/>
            <person name="Touchman J.W."/>
            <person name="Blankenship R.E."/>
            <person name="Madigan M.T."/>
            <person name="Sattley W.M."/>
        </authorList>
    </citation>
    <scope>NUCLEOTIDE SEQUENCE [LARGE SCALE GENOMIC DNA]</scope>
    <source>
        <strain evidence="2">HH</strain>
    </source>
</reference>
<evidence type="ECO:0000313" key="1">
    <source>
        <dbReference type="EMBL" id="QGG48369.1"/>
    </source>
</evidence>
<gene>
    <name evidence="1" type="ORF">FTV88_2271</name>
</gene>